<keyword evidence="2" id="KW-1185">Reference proteome</keyword>
<reference evidence="1 2" key="1">
    <citation type="journal article" date="2017" name="G3 (Bethesda)">
        <title>The Physical Genome Mapping of Anopheles albimanus Corrected Scaffold Misassemblies and Identified Interarm Rearrangements in Genus Anopheles.</title>
        <authorList>
            <person name="Artemov G.N."/>
            <person name="Peery A.N."/>
            <person name="Jiang X."/>
            <person name="Tu Z."/>
            <person name="Stegniy V.N."/>
            <person name="Sharakhova M.V."/>
            <person name="Sharakhov I.V."/>
        </authorList>
    </citation>
    <scope>NUCLEOTIDE SEQUENCE [LARGE SCALE GENOMIC DNA]</scope>
    <source>
        <strain evidence="1 2">ALBI9_A</strain>
    </source>
</reference>
<dbReference type="VEuPathDB" id="VectorBase:AALB20_038691"/>
<dbReference type="PANTHER" id="PTHR21824">
    <property type="entry name" value="TRANSMEMBRANE PROTEIN 177"/>
    <property type="match status" value="1"/>
</dbReference>
<organism evidence="1 2">
    <name type="scientific">Anopheles albimanus</name>
    <name type="common">New world malaria mosquito</name>
    <dbReference type="NCBI Taxonomy" id="7167"/>
    <lineage>
        <taxon>Eukaryota</taxon>
        <taxon>Metazoa</taxon>
        <taxon>Ecdysozoa</taxon>
        <taxon>Arthropoda</taxon>
        <taxon>Hexapoda</taxon>
        <taxon>Insecta</taxon>
        <taxon>Pterygota</taxon>
        <taxon>Neoptera</taxon>
        <taxon>Endopterygota</taxon>
        <taxon>Diptera</taxon>
        <taxon>Nematocera</taxon>
        <taxon>Culicoidea</taxon>
        <taxon>Culicidae</taxon>
        <taxon>Anophelinae</taxon>
        <taxon>Anopheles</taxon>
    </lineage>
</organism>
<dbReference type="GeneID" id="118462676"/>
<dbReference type="InterPro" id="IPR026620">
    <property type="entry name" value="TMEM177"/>
</dbReference>
<dbReference type="PANTHER" id="PTHR21824:SF4">
    <property type="entry name" value="TRANSMEMBRANE PROTEIN 177"/>
    <property type="match status" value="1"/>
</dbReference>
<dbReference type="STRING" id="7167.A0A182FFT7"/>
<dbReference type="GO" id="GO:0016020">
    <property type="term" value="C:membrane"/>
    <property type="evidence" value="ECO:0007669"/>
    <property type="project" value="TreeGrafter"/>
</dbReference>
<protein>
    <submittedName>
        <fullName evidence="1">Uncharacterized protein</fullName>
    </submittedName>
</protein>
<evidence type="ECO:0000313" key="1">
    <source>
        <dbReference type="EnsemblMetazoa" id="AALB005379-PA"/>
    </source>
</evidence>
<dbReference type="OrthoDB" id="110174at2759"/>
<dbReference type="EnsemblMetazoa" id="AALB005379-RA">
    <property type="protein sequence ID" value="AALB005379-PA"/>
    <property type="gene ID" value="AALB005379"/>
</dbReference>
<dbReference type="KEGG" id="aali:118462676"/>
<evidence type="ECO:0000313" key="2">
    <source>
        <dbReference type="Proteomes" id="UP000069272"/>
    </source>
</evidence>
<name>A0A182FFT7_ANOAL</name>
<sequence length="319" mass="36851">MKPLRKIPFFLTETGRKVVYYGSTAVALGLFVGHYCPQTICISYYKDFIQAYKDGEERKLSEKLQQRYRRAISLLNLNDFEKKFINPFVVYGFDVFNVGSFKSRFGAYVGIPTNFEYDSVDQIDRTDIKIRNQPIDWESEGGKTLEQALVLTEDEQVFGIAREMLTMRTHKPLIQAIIPTVTWVFTYSLGSQLNERCNFFARPRSLRFALYTICGLFGFGLYSFSTDMTEIYYETDVDKQMARLGPDVIDAGARFYDKVLKKNIAIRQLTGDDYYTAKGNVNYLLRQKSAPLTLRKEFFQKGYKDIVGEASEDKSESIM</sequence>
<accession>A0A182FFT7</accession>
<reference evidence="1" key="2">
    <citation type="submission" date="2022-08" db="UniProtKB">
        <authorList>
            <consortium name="EnsemblMetazoa"/>
        </authorList>
    </citation>
    <scope>IDENTIFICATION</scope>
    <source>
        <strain evidence="1">STECLA/ALBI9_A</strain>
    </source>
</reference>
<dbReference type="AlphaFoldDB" id="A0A182FFT7"/>
<dbReference type="RefSeq" id="XP_035784468.1">
    <property type="nucleotide sequence ID" value="XM_035928575.1"/>
</dbReference>
<dbReference type="VEuPathDB" id="VectorBase:AALB005379"/>
<proteinExistence type="predicted"/>
<dbReference type="Proteomes" id="UP000069272">
    <property type="component" value="Chromosome 3L"/>
</dbReference>